<feature type="region of interest" description="Disordered" evidence="1">
    <location>
        <begin position="1"/>
        <end position="66"/>
    </location>
</feature>
<dbReference type="AlphaFoldDB" id="A0A347TKN3"/>
<feature type="compositionally biased region" description="Basic and acidic residues" evidence="1">
    <location>
        <begin position="42"/>
        <end position="52"/>
    </location>
</feature>
<proteinExistence type="predicted"/>
<keyword evidence="2" id="KW-1133">Transmembrane helix</keyword>
<evidence type="ECO:0000313" key="4">
    <source>
        <dbReference type="EMBL" id="PHO14824.1"/>
    </source>
</evidence>
<evidence type="ECO:0000256" key="2">
    <source>
        <dbReference type="SAM" id="Phobius"/>
    </source>
</evidence>
<organism evidence="3 6">
    <name type="scientific">Malaciobacter marinus</name>
    <dbReference type="NCBI Taxonomy" id="505249"/>
    <lineage>
        <taxon>Bacteria</taxon>
        <taxon>Pseudomonadati</taxon>
        <taxon>Campylobacterota</taxon>
        <taxon>Epsilonproteobacteria</taxon>
        <taxon>Campylobacterales</taxon>
        <taxon>Arcobacteraceae</taxon>
        <taxon>Malaciobacter</taxon>
    </lineage>
</organism>
<keyword evidence="2" id="KW-0472">Membrane</keyword>
<reference evidence="5" key="1">
    <citation type="submission" date="2017-09" db="EMBL/GenBank/DDBJ databases">
        <title>Arcobacter canalis sp. nov., a new species isolated from a water canal contaminated with urban sewage.</title>
        <authorList>
            <person name="Perez-Cataluna A."/>
            <person name="Salas-Masso N."/>
            <person name="Figueras M.J."/>
        </authorList>
    </citation>
    <scope>NUCLEOTIDE SEQUENCE [LARGE SCALE GENOMIC DNA]</scope>
    <source>
        <strain evidence="5">CECT 7727</strain>
    </source>
</reference>
<dbReference type="KEGG" id="amar:AMRN_1425"/>
<dbReference type="EMBL" id="NXAO01000046">
    <property type="protein sequence ID" value="PHO14824.1"/>
    <property type="molecule type" value="Genomic_DNA"/>
</dbReference>
<name>A0A347TKN3_9BACT</name>
<feature type="transmembrane region" description="Helical" evidence="2">
    <location>
        <begin position="68"/>
        <end position="89"/>
    </location>
</feature>
<keyword evidence="2" id="KW-0812">Transmembrane</keyword>
<evidence type="ECO:0000313" key="5">
    <source>
        <dbReference type="Proteomes" id="UP000224740"/>
    </source>
</evidence>
<sequence>MSLEEKENLNEIVKDTGDNNIIPDETLDNTSNNNFETKVKRRNAEAKKAKEELENETEEEEQPKTKSFLKTVLAFAGIGLIGVGLFGAFRTQKQPQNTQISQDEGMSNENI</sequence>
<accession>A0A347TKN3</accession>
<dbReference type="Proteomes" id="UP000264693">
    <property type="component" value="Chromosome"/>
</dbReference>
<dbReference type="RefSeq" id="WP_099311498.1">
    <property type="nucleotide sequence ID" value="NZ_CP032101.1"/>
</dbReference>
<feature type="compositionally biased region" description="Basic and acidic residues" evidence="1">
    <location>
        <begin position="1"/>
        <end position="17"/>
    </location>
</feature>
<reference evidence="4" key="2">
    <citation type="submission" date="2017-09" db="EMBL/GenBank/DDBJ databases">
        <authorList>
            <person name="Perez-Cataluna A."/>
            <person name="Figueras M.J."/>
            <person name="Salas-Masso N."/>
        </authorList>
    </citation>
    <scope>NUCLEOTIDE SEQUENCE</scope>
    <source>
        <strain evidence="4">CECT 7727</strain>
    </source>
</reference>
<evidence type="ECO:0000313" key="3">
    <source>
        <dbReference type="EMBL" id="AXX87161.1"/>
    </source>
</evidence>
<dbReference type="Proteomes" id="UP000224740">
    <property type="component" value="Unassembled WGS sequence"/>
</dbReference>
<protein>
    <submittedName>
        <fullName evidence="3">Uncharacterized protein</fullName>
    </submittedName>
</protein>
<dbReference type="EMBL" id="CP032101">
    <property type="protein sequence ID" value="AXX87161.1"/>
    <property type="molecule type" value="Genomic_DNA"/>
</dbReference>
<reference evidence="3 6" key="3">
    <citation type="submission" date="2018-08" db="EMBL/GenBank/DDBJ databases">
        <title>Complete genome of the Arcobacter marinus type strain JCM 15502.</title>
        <authorList>
            <person name="Miller W.G."/>
            <person name="Yee E."/>
            <person name="Huynh S."/>
            <person name="Parker C.T."/>
        </authorList>
    </citation>
    <scope>NUCLEOTIDE SEQUENCE [LARGE SCALE GENOMIC DNA]</scope>
    <source>
        <strain evidence="3 6">JCM 15502</strain>
    </source>
</reference>
<evidence type="ECO:0000256" key="1">
    <source>
        <dbReference type="SAM" id="MobiDB-lite"/>
    </source>
</evidence>
<evidence type="ECO:0000313" key="6">
    <source>
        <dbReference type="Proteomes" id="UP000264693"/>
    </source>
</evidence>
<keyword evidence="5" id="KW-1185">Reference proteome</keyword>
<gene>
    <name evidence="3" type="ORF">AMRN_1425</name>
    <name evidence="4" type="ORF">CPH92_09565</name>
</gene>